<dbReference type="InterPro" id="IPR028087">
    <property type="entry name" value="Tad_N"/>
</dbReference>
<sequence length="109" mass="10885">MMGVGLVLMVGVLLTAVLALGNVLHCKAVAGTAADSAALAGATSLYESVGNPCAVAKQLAKANAAVLDRCEIVGEDVTVTVRVKPRVPFVGDILAASRAGPRDCVAADP</sequence>
<comment type="caution">
    <text evidence="2">The sequence shown here is derived from an EMBL/GenBank/DDBJ whole genome shotgun (WGS) entry which is preliminary data.</text>
</comment>
<proteinExistence type="predicted"/>
<keyword evidence="3" id="KW-1185">Reference proteome</keyword>
<evidence type="ECO:0000259" key="1">
    <source>
        <dbReference type="Pfam" id="PF13400"/>
    </source>
</evidence>
<reference evidence="2 3" key="1">
    <citation type="journal article" date="2017" name="BMC Genomics">
        <title>Comparative genomic and phylogenomic analyses of the Bifidobacteriaceae family.</title>
        <authorList>
            <person name="Lugli G.A."/>
            <person name="Milani C."/>
            <person name="Turroni F."/>
            <person name="Duranti S."/>
            <person name="Mancabelli L."/>
            <person name="Mangifesta M."/>
            <person name="Ferrario C."/>
            <person name="Modesto M."/>
            <person name="Mattarelli P."/>
            <person name="Jiri K."/>
            <person name="van Sinderen D."/>
            <person name="Ventura M."/>
        </authorList>
    </citation>
    <scope>NUCLEOTIDE SEQUENCE [LARGE SCALE GENOMIC DNA]</scope>
    <source>
        <strain evidence="2 3">DSM 100201</strain>
    </source>
</reference>
<evidence type="ECO:0000313" key="2">
    <source>
        <dbReference type="EMBL" id="OZG58090.1"/>
    </source>
</evidence>
<dbReference type="EMBL" id="MWWV01000005">
    <property type="protein sequence ID" value="OZG58090.1"/>
    <property type="molecule type" value="Genomic_DNA"/>
</dbReference>
<accession>A0A261FFY8</accession>
<dbReference type="AlphaFoldDB" id="A0A261FFY8"/>
<evidence type="ECO:0000313" key="3">
    <source>
        <dbReference type="Proteomes" id="UP000216444"/>
    </source>
</evidence>
<protein>
    <submittedName>
        <fullName evidence="2">Pilus biosynthesis protein TadE</fullName>
    </submittedName>
</protein>
<dbReference type="NCBIfam" id="TIGR03816">
    <property type="entry name" value="tadE_like_DECH"/>
    <property type="match status" value="1"/>
</dbReference>
<organism evidence="2 3">
    <name type="scientific">Bifidobacterium tissieri</name>
    <dbReference type="NCBI Taxonomy" id="1630162"/>
    <lineage>
        <taxon>Bacteria</taxon>
        <taxon>Bacillati</taxon>
        <taxon>Actinomycetota</taxon>
        <taxon>Actinomycetes</taxon>
        <taxon>Bifidobacteriales</taxon>
        <taxon>Bifidobacteriaceae</taxon>
        <taxon>Bifidobacterium</taxon>
    </lineage>
</organism>
<dbReference type="Pfam" id="PF13400">
    <property type="entry name" value="Tad"/>
    <property type="match status" value="1"/>
</dbReference>
<dbReference type="InterPro" id="IPR021202">
    <property type="entry name" value="Rv3654c-like"/>
</dbReference>
<name>A0A261FFY8_9BIFI</name>
<gene>
    <name evidence="2" type="ORF">BTIS_0938</name>
</gene>
<dbReference type="Proteomes" id="UP000216444">
    <property type="component" value="Unassembled WGS sequence"/>
</dbReference>
<feature type="domain" description="Putative Flp pilus-assembly TadG-like N-terminal" evidence="1">
    <location>
        <begin position="1"/>
        <end position="43"/>
    </location>
</feature>